<keyword evidence="7" id="KW-0539">Nucleus</keyword>
<dbReference type="NCBIfam" id="TIGR01624">
    <property type="entry name" value="LRP1_Cterm"/>
    <property type="match status" value="1"/>
</dbReference>
<gene>
    <name evidence="9" type="ORF">F0562_003691</name>
</gene>
<evidence type="ECO:0000256" key="1">
    <source>
        <dbReference type="ARBA" id="ARBA00004123"/>
    </source>
</evidence>
<feature type="region of interest" description="Disordered" evidence="8">
    <location>
        <begin position="173"/>
        <end position="207"/>
    </location>
</feature>
<dbReference type="GO" id="GO:0046872">
    <property type="term" value="F:metal ion binding"/>
    <property type="evidence" value="ECO:0007669"/>
    <property type="project" value="UniProtKB-KW"/>
</dbReference>
<dbReference type="GO" id="GO:0003700">
    <property type="term" value="F:DNA-binding transcription factor activity"/>
    <property type="evidence" value="ECO:0007669"/>
    <property type="project" value="InterPro"/>
</dbReference>
<dbReference type="AlphaFoldDB" id="A0A5J5BWP0"/>
<keyword evidence="3" id="KW-0479">Metal-binding</keyword>
<dbReference type="PANTHER" id="PTHR31604">
    <property type="entry name" value="PROTEIN LATERAL ROOT PRIMORDIUM 1"/>
    <property type="match status" value="1"/>
</dbReference>
<feature type="region of interest" description="Disordered" evidence="8">
    <location>
        <begin position="1"/>
        <end position="44"/>
    </location>
</feature>
<feature type="compositionally biased region" description="Basic and acidic residues" evidence="8">
    <location>
        <begin position="194"/>
        <end position="204"/>
    </location>
</feature>
<dbReference type="EMBL" id="CM018032">
    <property type="protein sequence ID" value="KAA8547445.1"/>
    <property type="molecule type" value="Genomic_DNA"/>
</dbReference>
<name>A0A5J5BWP0_9ASTE</name>
<sequence length="345" mass="37747">MAGFFSLGGGRGTSSNEEQRYQQSSNEEQRYQQSSNNNNPANEISPESLFLYRNEDISYKGFEPWQQQQQQRQINPLQDLYSSAGGLGVRTNRSSLNIFDESSRSDFLMMRTGGGGGGGGGGGSISCQDCGNQAKKDCAHMRCRACCKNRGFQCQTHVKSTWVSAAKRRERQQQLDALQQQQQQEQRQQQQLQMHRENPKRLRENPTASSLVCTRLPTNTSSGFEVGNFPVEVNSPAVFRCVRVSSIEEADDQYAYQTAVNIGGHVFKGILYDKGPETHHTAGESSSGGGSGGTQQLNLITAAAPTATTSVAVASPSAAFLDPSLYTAPFNTFMAGTQFFPHPRS</sequence>
<reference evidence="9 10" key="1">
    <citation type="submission" date="2019-09" db="EMBL/GenBank/DDBJ databases">
        <title>A chromosome-level genome assembly of the Chinese tupelo Nyssa sinensis.</title>
        <authorList>
            <person name="Yang X."/>
            <person name="Kang M."/>
            <person name="Yang Y."/>
            <person name="Xiong H."/>
            <person name="Wang M."/>
            <person name="Zhang Z."/>
            <person name="Wang Z."/>
            <person name="Wu H."/>
            <person name="Ma T."/>
            <person name="Liu J."/>
            <person name="Xi Z."/>
        </authorList>
    </citation>
    <scope>NUCLEOTIDE SEQUENCE [LARGE SCALE GENOMIC DNA]</scope>
    <source>
        <strain evidence="9">J267</strain>
        <tissue evidence="9">Leaf</tissue>
    </source>
</reference>
<keyword evidence="4" id="KW-0862">Zinc</keyword>
<dbReference type="GO" id="GO:0003677">
    <property type="term" value="F:DNA binding"/>
    <property type="evidence" value="ECO:0007669"/>
    <property type="project" value="UniProtKB-KW"/>
</dbReference>
<evidence type="ECO:0000256" key="3">
    <source>
        <dbReference type="ARBA" id="ARBA00022723"/>
    </source>
</evidence>
<feature type="compositionally biased region" description="Polar residues" evidence="8">
    <location>
        <begin position="13"/>
        <end position="42"/>
    </location>
</feature>
<evidence type="ECO:0000256" key="5">
    <source>
        <dbReference type="ARBA" id="ARBA00023125"/>
    </source>
</evidence>
<keyword evidence="6" id="KW-0010">Activator</keyword>
<dbReference type="OrthoDB" id="692274at2759"/>
<dbReference type="Pfam" id="PF05142">
    <property type="entry name" value="DUF702"/>
    <property type="match status" value="1"/>
</dbReference>
<evidence type="ECO:0000313" key="9">
    <source>
        <dbReference type="EMBL" id="KAA8547445.1"/>
    </source>
</evidence>
<accession>A0A5J5BWP0</accession>
<evidence type="ECO:0000313" key="10">
    <source>
        <dbReference type="Proteomes" id="UP000325577"/>
    </source>
</evidence>
<evidence type="ECO:0000256" key="7">
    <source>
        <dbReference type="ARBA" id="ARBA00023242"/>
    </source>
</evidence>
<comment type="subcellular location">
    <subcellularLocation>
        <location evidence="1">Nucleus</location>
    </subcellularLocation>
</comment>
<evidence type="ECO:0000256" key="8">
    <source>
        <dbReference type="SAM" id="MobiDB-lite"/>
    </source>
</evidence>
<organism evidence="9 10">
    <name type="scientific">Nyssa sinensis</name>
    <dbReference type="NCBI Taxonomy" id="561372"/>
    <lineage>
        <taxon>Eukaryota</taxon>
        <taxon>Viridiplantae</taxon>
        <taxon>Streptophyta</taxon>
        <taxon>Embryophyta</taxon>
        <taxon>Tracheophyta</taxon>
        <taxon>Spermatophyta</taxon>
        <taxon>Magnoliopsida</taxon>
        <taxon>eudicotyledons</taxon>
        <taxon>Gunneridae</taxon>
        <taxon>Pentapetalae</taxon>
        <taxon>asterids</taxon>
        <taxon>Cornales</taxon>
        <taxon>Nyssaceae</taxon>
        <taxon>Nyssa</taxon>
    </lineage>
</organism>
<dbReference type="NCBIfam" id="TIGR01623">
    <property type="entry name" value="put_zinc_LRP1"/>
    <property type="match status" value="1"/>
</dbReference>
<keyword evidence="5" id="KW-0238">DNA-binding</keyword>
<dbReference type="InterPro" id="IPR006510">
    <property type="entry name" value="Znf_LRP1"/>
</dbReference>
<evidence type="ECO:0000256" key="4">
    <source>
        <dbReference type="ARBA" id="ARBA00022833"/>
    </source>
</evidence>
<dbReference type="PANTHER" id="PTHR31604:SF4">
    <property type="entry name" value="PROTEIN SHORT INTERNODES"/>
    <property type="match status" value="1"/>
</dbReference>
<dbReference type="Proteomes" id="UP000325577">
    <property type="component" value="Linkage Group LG1"/>
</dbReference>
<feature type="compositionally biased region" description="Gly residues" evidence="8">
    <location>
        <begin position="1"/>
        <end position="12"/>
    </location>
</feature>
<protein>
    <submittedName>
        <fullName evidence="9">Uncharacterized protein</fullName>
    </submittedName>
</protein>
<evidence type="ECO:0000256" key="2">
    <source>
        <dbReference type="ARBA" id="ARBA00006911"/>
    </source>
</evidence>
<evidence type="ECO:0000256" key="6">
    <source>
        <dbReference type="ARBA" id="ARBA00023159"/>
    </source>
</evidence>
<dbReference type="InterPro" id="IPR007818">
    <property type="entry name" value="SHI"/>
</dbReference>
<dbReference type="GO" id="GO:0045893">
    <property type="term" value="P:positive regulation of DNA-templated transcription"/>
    <property type="evidence" value="ECO:0007669"/>
    <property type="project" value="TreeGrafter"/>
</dbReference>
<dbReference type="InterPro" id="IPR006511">
    <property type="entry name" value="SHI_C"/>
</dbReference>
<feature type="compositionally biased region" description="Low complexity" evidence="8">
    <location>
        <begin position="174"/>
        <end position="193"/>
    </location>
</feature>
<proteinExistence type="inferred from homology"/>
<comment type="similarity">
    <text evidence="2">Belongs to the SHI protein family.</text>
</comment>
<keyword evidence="10" id="KW-1185">Reference proteome</keyword>
<dbReference type="GO" id="GO:0005634">
    <property type="term" value="C:nucleus"/>
    <property type="evidence" value="ECO:0007669"/>
    <property type="project" value="UniProtKB-SubCell"/>
</dbReference>